<proteinExistence type="predicted"/>
<gene>
    <name evidence="1" type="ORF">AQUCO_04700094v1</name>
</gene>
<organism evidence="1 2">
    <name type="scientific">Aquilegia coerulea</name>
    <name type="common">Rocky mountain columbine</name>
    <dbReference type="NCBI Taxonomy" id="218851"/>
    <lineage>
        <taxon>Eukaryota</taxon>
        <taxon>Viridiplantae</taxon>
        <taxon>Streptophyta</taxon>
        <taxon>Embryophyta</taxon>
        <taxon>Tracheophyta</taxon>
        <taxon>Spermatophyta</taxon>
        <taxon>Magnoliopsida</taxon>
        <taxon>Ranunculales</taxon>
        <taxon>Ranunculaceae</taxon>
        <taxon>Thalictroideae</taxon>
        <taxon>Aquilegia</taxon>
    </lineage>
</organism>
<sequence length="184" mass="20892">MARIQDLDIQALLESHVSQMGYVQPICLSTQDSYAEEEKKTESEQIDCGLTNACLSIVKVKRRLWNVMEGFMLLHIRKLSFILRPKNMELQKKQFMENRAEQLLPNNLEINGTLWKKSGSSTAKNDNEKETQYSGSGCIGESFSTVMRNQNYGPSNEASSMEPETALDGITKFLYAIRKAKNKT</sequence>
<accession>A0A2G5CL20</accession>
<dbReference type="Proteomes" id="UP000230069">
    <property type="component" value="Unassembled WGS sequence"/>
</dbReference>
<dbReference type="InParanoid" id="A0A2G5CL20"/>
<reference evidence="1 2" key="1">
    <citation type="submission" date="2017-09" db="EMBL/GenBank/DDBJ databases">
        <title>WGS assembly of Aquilegia coerulea Goldsmith.</title>
        <authorList>
            <person name="Hodges S."/>
            <person name="Kramer E."/>
            <person name="Nordborg M."/>
            <person name="Tomkins J."/>
            <person name="Borevitz J."/>
            <person name="Derieg N."/>
            <person name="Yan J."/>
            <person name="Mihaltcheva S."/>
            <person name="Hayes R.D."/>
            <person name="Rokhsar D."/>
        </authorList>
    </citation>
    <scope>NUCLEOTIDE SEQUENCE [LARGE SCALE GENOMIC DNA]</scope>
    <source>
        <strain evidence="2">cv. Goldsmith</strain>
    </source>
</reference>
<name>A0A2G5CL20_AQUCA</name>
<dbReference type="AlphaFoldDB" id="A0A2G5CL20"/>
<dbReference type="EMBL" id="KZ305064">
    <property type="protein sequence ID" value="PIA31983.1"/>
    <property type="molecule type" value="Genomic_DNA"/>
</dbReference>
<evidence type="ECO:0000313" key="1">
    <source>
        <dbReference type="EMBL" id="PIA31983.1"/>
    </source>
</evidence>
<keyword evidence="2" id="KW-1185">Reference proteome</keyword>
<evidence type="ECO:0000313" key="2">
    <source>
        <dbReference type="Proteomes" id="UP000230069"/>
    </source>
</evidence>
<protein>
    <submittedName>
        <fullName evidence="1">Uncharacterized protein</fullName>
    </submittedName>
</protein>